<proteinExistence type="predicted"/>
<sequence length="95" mass="10357">MPAALPDLLLPDAAAWGRWLEDNHAGSPGVWLVLGKKGGGVTSLSYDDALDEALCFGWIDGQVARRDEGSYRQRTTPRGPRSAWSARNVAHVERL</sequence>
<evidence type="ECO:0000256" key="1">
    <source>
        <dbReference type="SAM" id="MobiDB-lite"/>
    </source>
</evidence>
<dbReference type="Proteomes" id="UP000523795">
    <property type="component" value="Unassembled WGS sequence"/>
</dbReference>
<gene>
    <name evidence="2" type="ORF">HER39_16720</name>
</gene>
<evidence type="ECO:0008006" key="4">
    <source>
        <dbReference type="Google" id="ProtNLM"/>
    </source>
</evidence>
<feature type="non-terminal residue" evidence="2">
    <location>
        <position position="95"/>
    </location>
</feature>
<feature type="region of interest" description="Disordered" evidence="1">
    <location>
        <begin position="68"/>
        <end position="95"/>
    </location>
</feature>
<reference evidence="2 3" key="1">
    <citation type="submission" date="2020-04" db="EMBL/GenBank/DDBJ databases">
        <authorList>
            <person name="Liu S."/>
        </authorList>
    </citation>
    <scope>NUCLEOTIDE SEQUENCE [LARGE SCALE GENOMIC DNA]</scope>
    <source>
        <strain evidence="2 3">CGMCC 1.15091</strain>
    </source>
</reference>
<keyword evidence="3" id="KW-1185">Reference proteome</keyword>
<protein>
    <recommendedName>
        <fullName evidence="4">Bacteriocin-protection protein</fullName>
    </recommendedName>
</protein>
<evidence type="ECO:0000313" key="2">
    <source>
        <dbReference type="EMBL" id="NKX52181.1"/>
    </source>
</evidence>
<organism evidence="2 3">
    <name type="scientific">Arthrobacter deserti</name>
    <dbReference type="NCBI Taxonomy" id="1742687"/>
    <lineage>
        <taxon>Bacteria</taxon>
        <taxon>Bacillati</taxon>
        <taxon>Actinomycetota</taxon>
        <taxon>Actinomycetes</taxon>
        <taxon>Micrococcales</taxon>
        <taxon>Micrococcaceae</taxon>
        <taxon>Arthrobacter</taxon>
    </lineage>
</organism>
<name>A0ABX1JV36_9MICC</name>
<dbReference type="EMBL" id="JAAZSR010000433">
    <property type="protein sequence ID" value="NKX52181.1"/>
    <property type="molecule type" value="Genomic_DNA"/>
</dbReference>
<comment type="caution">
    <text evidence="2">The sequence shown here is derived from an EMBL/GenBank/DDBJ whole genome shotgun (WGS) entry which is preliminary data.</text>
</comment>
<evidence type="ECO:0000313" key="3">
    <source>
        <dbReference type="Proteomes" id="UP000523795"/>
    </source>
</evidence>
<accession>A0ABX1JV36</accession>